<proteinExistence type="predicted"/>
<organism evidence="2 3">
    <name type="scientific">Trichobilharzia regenti</name>
    <name type="common">Nasal bird schistosome</name>
    <dbReference type="NCBI Taxonomy" id="157069"/>
    <lineage>
        <taxon>Eukaryota</taxon>
        <taxon>Metazoa</taxon>
        <taxon>Spiralia</taxon>
        <taxon>Lophotrochozoa</taxon>
        <taxon>Platyhelminthes</taxon>
        <taxon>Trematoda</taxon>
        <taxon>Digenea</taxon>
        <taxon>Strigeidida</taxon>
        <taxon>Schistosomatoidea</taxon>
        <taxon>Schistosomatidae</taxon>
        <taxon>Trichobilharzia</taxon>
    </lineage>
</organism>
<feature type="domain" description="SEA" evidence="1">
    <location>
        <begin position="38"/>
        <end position="112"/>
    </location>
</feature>
<reference evidence="3" key="2">
    <citation type="submission" date="2023-11" db="UniProtKB">
        <authorList>
            <consortium name="WormBaseParasite"/>
        </authorList>
    </citation>
    <scope>IDENTIFICATION</scope>
</reference>
<dbReference type="WBParaSite" id="TREG1_87080.1">
    <property type="protein sequence ID" value="TREG1_87080.1"/>
    <property type="gene ID" value="TREG1_87080"/>
</dbReference>
<dbReference type="InterPro" id="IPR000082">
    <property type="entry name" value="SEA_dom"/>
</dbReference>
<keyword evidence="2" id="KW-1185">Reference proteome</keyword>
<dbReference type="AlphaFoldDB" id="A0AA85KFS1"/>
<reference evidence="2" key="1">
    <citation type="submission" date="2022-06" db="EMBL/GenBank/DDBJ databases">
        <authorList>
            <person name="Berger JAMES D."/>
            <person name="Berger JAMES D."/>
        </authorList>
    </citation>
    <scope>NUCLEOTIDE SEQUENCE [LARGE SCALE GENOMIC DNA]</scope>
</reference>
<dbReference type="SUPFAM" id="SSF82671">
    <property type="entry name" value="SEA domain"/>
    <property type="match status" value="1"/>
</dbReference>
<protein>
    <recommendedName>
        <fullName evidence="1">SEA domain-containing protein</fullName>
    </recommendedName>
</protein>
<dbReference type="Pfam" id="PF01390">
    <property type="entry name" value="SEA"/>
    <property type="match status" value="1"/>
</dbReference>
<accession>A0AA85KFS1</accession>
<dbReference type="InterPro" id="IPR036364">
    <property type="entry name" value="SEA_dom_sf"/>
</dbReference>
<evidence type="ECO:0000313" key="2">
    <source>
        <dbReference type="Proteomes" id="UP000050795"/>
    </source>
</evidence>
<name>A0AA85KFS1_TRIRE</name>
<dbReference type="Proteomes" id="UP000050795">
    <property type="component" value="Unassembled WGS sequence"/>
</dbReference>
<sequence>MRLNKRWISTSTNRLPINDKNTVLIAAKMLDQKKIPKSWNDDLSNPLSAVYQQLSEDYCEFLTNIFQMSNVSELKHPMCTFLQFKKGSIISEALFSFKASINAEFSHVDMIQMLINGLHNLQDILMNTSQPMSFEFQIEMNSLPGNEVTNSSQVTVEIPQNNATSPDTNNNSSLSPLEFTLQMFVNNESLSWDEGLLDPSSEIYQNISKAVCNAILKTLQNEGNLLQWRFTIQNISFLPNTGYVTVWITADDNSGDVNALKLYYLHEFISRLFIQQMNLPDSNSTEPIVILPLYLEFDQGESEYSSLSMSDYMDTTIPTMLDERTNITMS</sequence>
<evidence type="ECO:0000313" key="3">
    <source>
        <dbReference type="WBParaSite" id="TREG1_87080.1"/>
    </source>
</evidence>
<evidence type="ECO:0000259" key="1">
    <source>
        <dbReference type="Pfam" id="PF01390"/>
    </source>
</evidence>